<accession>A0A6G0XM79</accession>
<dbReference type="EMBL" id="VJMJ01000037">
    <property type="protein sequence ID" value="KAF0741329.1"/>
    <property type="molecule type" value="Genomic_DNA"/>
</dbReference>
<keyword evidence="4" id="KW-1185">Reference proteome</keyword>
<comment type="similarity">
    <text evidence="1">Belongs to the AB hydrolase superfamily. AB hydrolase 4 family.</text>
</comment>
<dbReference type="PANTHER" id="PTHR10794:SF84">
    <property type="entry name" value="ESTERASE_LIPASE_THIOESTERASE FAMILY PROTEIN"/>
    <property type="match status" value="1"/>
</dbReference>
<dbReference type="SUPFAM" id="SSF53474">
    <property type="entry name" value="alpha/beta-Hydrolases"/>
    <property type="match status" value="1"/>
</dbReference>
<sequence length="509" mass="58253">MQSRASMTSMKSMIRFLSTFREWKKYHILLCLLNYLHYYWAASKPMLYYQKTPMTQQVIDKCSLLVEKYHPTWYLFNGHLQTFFLALGNRFPMVPYCRELLHLDDGGLVSLDWAVPPSQIDVQQQHDHPTILLLHGSCGGSWENYMRKAVDELMQHGWRVVVMNSRGCSKTPVLTPRLFNAADTGDIRQVVTYLRRKHVPKAPLLAVGFSLGANLLVKYLGEEGDKCQITAAVSVGNPFDGMEIFRHMHHSSYATHKVYYRAMTKKFLRLFFEESNAHEHFVNHPTVDLKAMKSCATMWDVDQIMARKVFGYRSVNEYYRDCSSTPYVLNVKIPLLCLSAKDDPVCVHTAVPIDDCLANENIILAMTHRGGHLGFFTGNNVFSYPETWSVQAVAQYCDVVTDLLLNRNQPEKTSKPTSKVEYKISTSNDEDQSFLKISPMPPGLEDQPVFLQAHQQQQGMHDDLMDELILCDGVPMHQVVRLGAAFVCACIVYSKVDHIVGRWWWCCTG</sequence>
<organism evidence="3 4">
    <name type="scientific">Aphanomyces euteiches</name>
    <dbReference type="NCBI Taxonomy" id="100861"/>
    <lineage>
        <taxon>Eukaryota</taxon>
        <taxon>Sar</taxon>
        <taxon>Stramenopiles</taxon>
        <taxon>Oomycota</taxon>
        <taxon>Saprolegniomycetes</taxon>
        <taxon>Saprolegniales</taxon>
        <taxon>Verrucalvaceae</taxon>
        <taxon>Aphanomyces</taxon>
    </lineage>
</organism>
<dbReference type="InterPro" id="IPR029058">
    <property type="entry name" value="AB_hydrolase_fold"/>
</dbReference>
<gene>
    <name evidence="3" type="ORF">Ae201684_003441</name>
</gene>
<dbReference type="Proteomes" id="UP000481153">
    <property type="component" value="Unassembled WGS sequence"/>
</dbReference>
<dbReference type="Pfam" id="PF00561">
    <property type="entry name" value="Abhydrolase_1"/>
    <property type="match status" value="1"/>
</dbReference>
<dbReference type="PANTHER" id="PTHR10794">
    <property type="entry name" value="ABHYDROLASE DOMAIN-CONTAINING PROTEIN"/>
    <property type="match status" value="1"/>
</dbReference>
<proteinExistence type="inferred from homology"/>
<evidence type="ECO:0000256" key="1">
    <source>
        <dbReference type="ARBA" id="ARBA00010884"/>
    </source>
</evidence>
<name>A0A6G0XM79_9STRA</name>
<dbReference type="PROSITE" id="PS01133">
    <property type="entry name" value="UPF0017"/>
    <property type="match status" value="1"/>
</dbReference>
<reference evidence="3 4" key="1">
    <citation type="submission" date="2019-07" db="EMBL/GenBank/DDBJ databases">
        <title>Genomics analysis of Aphanomyces spp. identifies a new class of oomycete effector associated with host adaptation.</title>
        <authorList>
            <person name="Gaulin E."/>
        </authorList>
    </citation>
    <scope>NUCLEOTIDE SEQUENCE [LARGE SCALE GENOMIC DNA]</scope>
    <source>
        <strain evidence="3 4">ATCC 201684</strain>
    </source>
</reference>
<evidence type="ECO:0000259" key="2">
    <source>
        <dbReference type="Pfam" id="PF00561"/>
    </source>
</evidence>
<feature type="domain" description="AB hydrolase-1" evidence="2">
    <location>
        <begin position="129"/>
        <end position="348"/>
    </location>
</feature>
<evidence type="ECO:0000313" key="4">
    <source>
        <dbReference type="Proteomes" id="UP000481153"/>
    </source>
</evidence>
<dbReference type="AlphaFoldDB" id="A0A6G0XM79"/>
<dbReference type="GO" id="GO:0034338">
    <property type="term" value="F:short-chain carboxylesterase activity"/>
    <property type="evidence" value="ECO:0007669"/>
    <property type="project" value="TreeGrafter"/>
</dbReference>
<dbReference type="InterPro" id="IPR000952">
    <property type="entry name" value="AB_hydrolase_4_CS"/>
</dbReference>
<dbReference type="VEuPathDB" id="FungiDB:AeMF1_016734"/>
<evidence type="ECO:0000313" key="3">
    <source>
        <dbReference type="EMBL" id="KAF0741329.1"/>
    </source>
</evidence>
<dbReference type="InterPro" id="IPR000073">
    <property type="entry name" value="AB_hydrolase_1"/>
</dbReference>
<dbReference type="Gene3D" id="3.40.50.1820">
    <property type="entry name" value="alpha/beta hydrolase"/>
    <property type="match status" value="1"/>
</dbReference>
<dbReference type="InterPro" id="IPR050960">
    <property type="entry name" value="AB_hydrolase_4_sf"/>
</dbReference>
<dbReference type="GO" id="GO:0047372">
    <property type="term" value="F:monoacylglycerol lipase activity"/>
    <property type="evidence" value="ECO:0007669"/>
    <property type="project" value="TreeGrafter"/>
</dbReference>
<protein>
    <recommendedName>
        <fullName evidence="2">AB hydrolase-1 domain-containing protein</fullName>
    </recommendedName>
</protein>
<comment type="caution">
    <text evidence="3">The sequence shown here is derived from an EMBL/GenBank/DDBJ whole genome shotgun (WGS) entry which is preliminary data.</text>
</comment>